<evidence type="ECO:0000256" key="8">
    <source>
        <dbReference type="SAM" id="MobiDB-lite"/>
    </source>
</evidence>
<proteinExistence type="inferred from homology"/>
<evidence type="ECO:0000259" key="10">
    <source>
        <dbReference type="PROSITE" id="PS51670"/>
    </source>
</evidence>
<dbReference type="PROSITE" id="PS00139">
    <property type="entry name" value="THIOL_PROTEASE_CYS"/>
    <property type="match status" value="1"/>
</dbReference>
<dbReference type="Pfam" id="PF00112">
    <property type="entry name" value="Peptidase_C1"/>
    <property type="match status" value="1"/>
</dbReference>
<reference evidence="12" key="1">
    <citation type="submission" date="2022-11" db="UniProtKB">
        <authorList>
            <consortium name="WormBaseParasite"/>
        </authorList>
    </citation>
    <scope>IDENTIFICATION</scope>
</reference>
<dbReference type="GO" id="GO:0008234">
    <property type="term" value="F:cysteine-type peptidase activity"/>
    <property type="evidence" value="ECO:0007669"/>
    <property type="project" value="UniProtKB-KW"/>
</dbReference>
<evidence type="ECO:0000256" key="1">
    <source>
        <dbReference type="ARBA" id="ARBA00008455"/>
    </source>
</evidence>
<dbReference type="InterPro" id="IPR000169">
    <property type="entry name" value="Pept_cys_AS"/>
</dbReference>
<comment type="similarity">
    <text evidence="1">Belongs to the peptidase C1 family.</text>
</comment>
<evidence type="ECO:0000256" key="6">
    <source>
        <dbReference type="ARBA" id="ARBA00023157"/>
    </source>
</evidence>
<keyword evidence="11" id="KW-1185">Reference proteome</keyword>
<dbReference type="PROSITE" id="PS00639">
    <property type="entry name" value="THIOL_PROTEASE_HIS"/>
    <property type="match status" value="1"/>
</dbReference>
<dbReference type="PROSITE" id="PS51670">
    <property type="entry name" value="SHKT"/>
    <property type="match status" value="1"/>
</dbReference>
<evidence type="ECO:0000256" key="9">
    <source>
        <dbReference type="SAM" id="SignalP"/>
    </source>
</evidence>
<evidence type="ECO:0000256" key="7">
    <source>
        <dbReference type="PROSITE-ProRule" id="PRU01005"/>
    </source>
</evidence>
<keyword evidence="5" id="KW-0865">Zymogen</keyword>
<protein>
    <submittedName>
        <fullName evidence="12">ShKT domain-containing protein</fullName>
    </submittedName>
</protein>
<keyword evidence="9" id="KW-0732">Signal</keyword>
<dbReference type="InterPro" id="IPR013128">
    <property type="entry name" value="Peptidase_C1A"/>
</dbReference>
<evidence type="ECO:0000313" key="11">
    <source>
        <dbReference type="Proteomes" id="UP000887540"/>
    </source>
</evidence>
<dbReference type="InterPro" id="IPR038765">
    <property type="entry name" value="Papain-like_cys_pep_sf"/>
</dbReference>
<dbReference type="Gene3D" id="1.10.10.1940">
    <property type="match status" value="1"/>
</dbReference>
<dbReference type="PROSITE" id="PS00640">
    <property type="entry name" value="THIOL_PROTEASE_ASN"/>
    <property type="match status" value="1"/>
</dbReference>
<feature type="chain" id="PRO_5037181390" evidence="9">
    <location>
        <begin position="18"/>
        <end position="385"/>
    </location>
</feature>
<dbReference type="Gene3D" id="3.90.70.10">
    <property type="entry name" value="Cysteine proteinases"/>
    <property type="match status" value="1"/>
</dbReference>
<dbReference type="SMART" id="SM00254">
    <property type="entry name" value="ShKT"/>
    <property type="match status" value="1"/>
</dbReference>
<evidence type="ECO:0000256" key="4">
    <source>
        <dbReference type="ARBA" id="ARBA00022807"/>
    </source>
</evidence>
<keyword evidence="4" id="KW-0788">Thiol protease</keyword>
<dbReference type="PRINTS" id="PR00705">
    <property type="entry name" value="PAPAIN"/>
</dbReference>
<evidence type="ECO:0000256" key="2">
    <source>
        <dbReference type="ARBA" id="ARBA00022670"/>
    </source>
</evidence>
<organism evidence="11 12">
    <name type="scientific">Acrobeloides nanus</name>
    <dbReference type="NCBI Taxonomy" id="290746"/>
    <lineage>
        <taxon>Eukaryota</taxon>
        <taxon>Metazoa</taxon>
        <taxon>Ecdysozoa</taxon>
        <taxon>Nematoda</taxon>
        <taxon>Chromadorea</taxon>
        <taxon>Rhabditida</taxon>
        <taxon>Tylenchina</taxon>
        <taxon>Cephalobomorpha</taxon>
        <taxon>Cephaloboidea</taxon>
        <taxon>Cephalobidae</taxon>
        <taxon>Acrobeloides</taxon>
    </lineage>
</organism>
<dbReference type="AlphaFoldDB" id="A0A914D780"/>
<dbReference type="GO" id="GO:0006508">
    <property type="term" value="P:proteolysis"/>
    <property type="evidence" value="ECO:0007669"/>
    <property type="project" value="UniProtKB-KW"/>
</dbReference>
<evidence type="ECO:0000256" key="5">
    <source>
        <dbReference type="ARBA" id="ARBA00023145"/>
    </source>
</evidence>
<dbReference type="InterPro" id="IPR039417">
    <property type="entry name" value="Peptidase_C1A_papain-like"/>
</dbReference>
<name>A0A914D780_9BILA</name>
<dbReference type="InterPro" id="IPR000668">
    <property type="entry name" value="Peptidase_C1A_C"/>
</dbReference>
<feature type="signal peptide" evidence="9">
    <location>
        <begin position="1"/>
        <end position="17"/>
    </location>
</feature>
<feature type="region of interest" description="Disordered" evidence="8">
    <location>
        <begin position="99"/>
        <end position="121"/>
    </location>
</feature>
<dbReference type="CDD" id="cd02248">
    <property type="entry name" value="Peptidase_C1A"/>
    <property type="match status" value="1"/>
</dbReference>
<dbReference type="Pfam" id="PF08246">
    <property type="entry name" value="Inhibitor_I29"/>
    <property type="match status" value="1"/>
</dbReference>
<dbReference type="Pfam" id="PF01549">
    <property type="entry name" value="ShK"/>
    <property type="match status" value="1"/>
</dbReference>
<keyword evidence="6" id="KW-1015">Disulfide bond</keyword>
<dbReference type="InterPro" id="IPR003582">
    <property type="entry name" value="ShKT_dom"/>
</dbReference>
<dbReference type="InterPro" id="IPR025661">
    <property type="entry name" value="Pept_asp_AS"/>
</dbReference>
<evidence type="ECO:0000256" key="3">
    <source>
        <dbReference type="ARBA" id="ARBA00022801"/>
    </source>
</evidence>
<dbReference type="SUPFAM" id="SSF54001">
    <property type="entry name" value="Cysteine proteinases"/>
    <property type="match status" value="1"/>
</dbReference>
<dbReference type="InterPro" id="IPR013201">
    <property type="entry name" value="Prot_inhib_I29"/>
</dbReference>
<keyword evidence="3" id="KW-0378">Hydrolase</keyword>
<dbReference type="SMART" id="SM00848">
    <property type="entry name" value="Inhibitor_I29"/>
    <property type="match status" value="1"/>
</dbReference>
<dbReference type="Proteomes" id="UP000887540">
    <property type="component" value="Unplaced"/>
</dbReference>
<feature type="domain" description="ShKT" evidence="10">
    <location>
        <begin position="343"/>
        <end position="382"/>
    </location>
</feature>
<accession>A0A914D780</accession>
<dbReference type="InterPro" id="IPR025660">
    <property type="entry name" value="Pept_his_AS"/>
</dbReference>
<evidence type="ECO:0000313" key="12">
    <source>
        <dbReference type="WBParaSite" id="ACRNAN_scaffold2044.g8961.t1"/>
    </source>
</evidence>
<dbReference type="PANTHER" id="PTHR12411">
    <property type="entry name" value="CYSTEINE PROTEASE FAMILY C1-RELATED"/>
    <property type="match status" value="1"/>
</dbReference>
<sequence>MWTKVIIFLCLVGFCQISNGSLGDVVDFLKEFTDFTKNFKRTYKNPTEQQARFETFKENFQELLQIQQQHQGTNDFGVTDFMDWTKEERALLSGVRGVPTHQEPSKVLPAAPSRAKRSTPTSYNWQTYNKVTPVKNQGQCGSCWAFASVAVMETVWAIKNGSLLDLSEQNLVSCVTSNSGCQGGYPPYALVYERSTGIASESAYPYTATNGTCKSVAPKTFTTDWWYVGTNESQLTTQLYSLGALVYTMWVPNSMFYLTNTSGVYYPSTSDCQTAANAGAGHAVTVVGYGVDSTSGYPYWLIKNSWGTGWGNAGYFKLYRGANVCSMGSSWWAASATSPAWTCTNVDDEDSCKQWQSLGYCASTSQYYSFMTANCKAACGLCSSG</sequence>
<comment type="caution">
    <text evidence="7">Lacks conserved residue(s) required for the propagation of feature annotation.</text>
</comment>
<keyword evidence="2" id="KW-0645">Protease</keyword>
<dbReference type="WBParaSite" id="ACRNAN_scaffold2044.g8961.t1">
    <property type="protein sequence ID" value="ACRNAN_scaffold2044.g8961.t1"/>
    <property type="gene ID" value="ACRNAN_scaffold2044.g8961"/>
</dbReference>
<dbReference type="SMART" id="SM00645">
    <property type="entry name" value="Pept_C1"/>
    <property type="match status" value="1"/>
</dbReference>